<dbReference type="InterPro" id="IPR043519">
    <property type="entry name" value="NT_sf"/>
</dbReference>
<comment type="caution">
    <text evidence="2">The sequence shown here is derived from an EMBL/GenBank/DDBJ whole genome shotgun (WGS) entry which is preliminary data.</text>
</comment>
<gene>
    <name evidence="2" type="ORF">DI536_04455</name>
</gene>
<dbReference type="PANTHER" id="PTHR41773">
    <property type="entry name" value="GTP PYROPHOSPHATASE-RELATED"/>
    <property type="match status" value="1"/>
</dbReference>
<dbReference type="EMBL" id="QFQP01000002">
    <property type="protein sequence ID" value="PZR17571.1"/>
    <property type="molecule type" value="Genomic_DNA"/>
</dbReference>
<dbReference type="Gene3D" id="3.30.460.10">
    <property type="entry name" value="Beta Polymerase, domain 2"/>
    <property type="match status" value="1"/>
</dbReference>
<feature type="domain" description="RelA/SpoT" evidence="1">
    <location>
        <begin position="43"/>
        <end position="157"/>
    </location>
</feature>
<organism evidence="2 3">
    <name type="scientific">Archangium gephyra</name>
    <dbReference type="NCBI Taxonomy" id="48"/>
    <lineage>
        <taxon>Bacteria</taxon>
        <taxon>Pseudomonadati</taxon>
        <taxon>Myxococcota</taxon>
        <taxon>Myxococcia</taxon>
        <taxon>Myxococcales</taxon>
        <taxon>Cystobacterineae</taxon>
        <taxon>Archangiaceae</taxon>
        <taxon>Archangium</taxon>
    </lineage>
</organism>
<evidence type="ECO:0000313" key="2">
    <source>
        <dbReference type="EMBL" id="PZR17571.1"/>
    </source>
</evidence>
<protein>
    <recommendedName>
        <fullName evidence="1">RelA/SpoT domain-containing protein</fullName>
    </recommendedName>
</protein>
<dbReference type="SUPFAM" id="SSF81301">
    <property type="entry name" value="Nucleotidyltransferase"/>
    <property type="match status" value="1"/>
</dbReference>
<evidence type="ECO:0000259" key="1">
    <source>
        <dbReference type="SMART" id="SM00954"/>
    </source>
</evidence>
<dbReference type="AlphaFoldDB" id="A0A2W5W341"/>
<dbReference type="Proteomes" id="UP000249061">
    <property type="component" value="Unassembled WGS sequence"/>
</dbReference>
<dbReference type="CDD" id="cd05399">
    <property type="entry name" value="NT_Rel-Spo_like"/>
    <property type="match status" value="1"/>
</dbReference>
<reference evidence="2 3" key="1">
    <citation type="submission" date="2017-08" db="EMBL/GenBank/DDBJ databases">
        <title>Infants hospitalized years apart are colonized by the same room-sourced microbial strains.</title>
        <authorList>
            <person name="Brooks B."/>
            <person name="Olm M.R."/>
            <person name="Firek B.A."/>
            <person name="Baker R."/>
            <person name="Thomas B.C."/>
            <person name="Morowitz M.J."/>
            <person name="Banfield J.F."/>
        </authorList>
    </citation>
    <scope>NUCLEOTIDE SEQUENCE [LARGE SCALE GENOMIC DNA]</scope>
    <source>
        <strain evidence="2">S2_003_000_R2_14</strain>
    </source>
</reference>
<dbReference type="SMART" id="SM00954">
    <property type="entry name" value="RelA_SpoT"/>
    <property type="match status" value="1"/>
</dbReference>
<accession>A0A2W5W341</accession>
<sequence length="352" mass="39176">MSDGFLEHYEALQPELSRLGDSLERALRGWLFDAGIPTHLVTWRLKSLDSLANKLARPDKTYRQLWDVTDLVGLRIATSFEDHVDKAAQLIERHLKIDFARSAARTKPAGYRSVHYICSVDGGPHDDFRIEIQIRTALQHAWAEVEHDLGYKATDDVPEAIRHRFTRVAGLLEIADAEFMSIRRDLAASREAARAALERRDVVPLDLLSLDALLKHDAVQKLDASVAATLHREVTFEPFFPGYLVKLLRAANLTTTAEVLAAVDRHAAHVPQALTPYFVFASTSLAFEPASIDVVHRGYGLLFIALLTVIRGEGLALEKAARLTRLYEQTEFPGDQPTAQRVAGALLTAFAV</sequence>
<dbReference type="Gene3D" id="1.10.287.860">
    <property type="entry name" value="Nucleotidyltransferase"/>
    <property type="match status" value="1"/>
</dbReference>
<dbReference type="GO" id="GO:0015969">
    <property type="term" value="P:guanosine tetraphosphate metabolic process"/>
    <property type="evidence" value="ECO:0007669"/>
    <property type="project" value="InterPro"/>
</dbReference>
<evidence type="ECO:0000313" key="3">
    <source>
        <dbReference type="Proteomes" id="UP000249061"/>
    </source>
</evidence>
<dbReference type="Pfam" id="PF04607">
    <property type="entry name" value="RelA_SpoT"/>
    <property type="match status" value="1"/>
</dbReference>
<dbReference type="InterPro" id="IPR007685">
    <property type="entry name" value="RelA_SpoT"/>
</dbReference>
<name>A0A2W5W341_9BACT</name>
<dbReference type="PANTHER" id="PTHR41773:SF1">
    <property type="entry name" value="RELA_SPOT DOMAIN-CONTAINING PROTEIN"/>
    <property type="match status" value="1"/>
</dbReference>
<proteinExistence type="predicted"/>